<name>A0A972FFW1_9RHOO</name>
<evidence type="ECO:0000256" key="1">
    <source>
        <dbReference type="SAM" id="SignalP"/>
    </source>
</evidence>
<reference evidence="2" key="1">
    <citation type="submission" date="2019-12" db="EMBL/GenBank/DDBJ databases">
        <title>Comparative genomics gives insights into the taxonomy of the Azoarcus-Aromatoleum group and reveals separate origins of nif in the plant-associated Azoarcus and non-plant-associated Aromatoleum sub-groups.</title>
        <authorList>
            <person name="Lafos M."/>
            <person name="Maluk M."/>
            <person name="Batista M."/>
            <person name="Junghare M."/>
            <person name="Carmona M."/>
            <person name="Faoro H."/>
            <person name="Cruz L.M."/>
            <person name="Battistoni F."/>
            <person name="De Souza E."/>
            <person name="Pedrosa F."/>
            <person name="Chen W.-M."/>
            <person name="Poole P.S."/>
            <person name="Dixon R.A."/>
            <person name="James E.K."/>
        </authorList>
    </citation>
    <scope>NUCLEOTIDE SEQUENCE</scope>
    <source>
        <strain evidence="2">NSC3</strain>
    </source>
</reference>
<dbReference type="Pfam" id="PF12276">
    <property type="entry name" value="DUF3617"/>
    <property type="match status" value="1"/>
</dbReference>
<keyword evidence="1" id="KW-0732">Signal</keyword>
<evidence type="ECO:0000313" key="2">
    <source>
        <dbReference type="EMBL" id="NMG04833.1"/>
    </source>
</evidence>
<feature type="chain" id="PRO_5038099222" evidence="1">
    <location>
        <begin position="22"/>
        <end position="166"/>
    </location>
</feature>
<sequence>MRQFLVIATAAALLAPTLATSAEPAPAPLRMPGLWLLSTQITGASERAPDYHYCVVADEDAPLLNPVVDLGSCEQVQWRGDWLRRTVEASCTDTEGSLRLEGRFEGDFQYSYQGVVTLHYEPARQGVETLRLNYEGRRVAPCKEHIPRGVFLIEGVDGVGNLNLSQ</sequence>
<dbReference type="InterPro" id="IPR022061">
    <property type="entry name" value="DUF3617"/>
</dbReference>
<evidence type="ECO:0000313" key="3">
    <source>
        <dbReference type="Proteomes" id="UP000599523"/>
    </source>
</evidence>
<dbReference type="Proteomes" id="UP000599523">
    <property type="component" value="Unassembled WGS sequence"/>
</dbReference>
<dbReference type="RefSeq" id="WP_168989471.1">
    <property type="nucleotide sequence ID" value="NZ_CAWPHM010000068.1"/>
</dbReference>
<keyword evidence="3" id="KW-1185">Reference proteome</keyword>
<gene>
    <name evidence="2" type="ORF">GPA21_17925</name>
</gene>
<proteinExistence type="predicted"/>
<dbReference type="AlphaFoldDB" id="A0A972FFW1"/>
<feature type="signal peptide" evidence="1">
    <location>
        <begin position="1"/>
        <end position="21"/>
    </location>
</feature>
<comment type="caution">
    <text evidence="2">The sequence shown here is derived from an EMBL/GenBank/DDBJ whole genome shotgun (WGS) entry which is preliminary data.</text>
</comment>
<organism evidence="2 3">
    <name type="scientific">Azoarcus taiwanensis</name>
    <dbReference type="NCBI Taxonomy" id="666964"/>
    <lineage>
        <taxon>Bacteria</taxon>
        <taxon>Pseudomonadati</taxon>
        <taxon>Pseudomonadota</taxon>
        <taxon>Betaproteobacteria</taxon>
        <taxon>Rhodocyclales</taxon>
        <taxon>Zoogloeaceae</taxon>
        <taxon>Azoarcus</taxon>
    </lineage>
</organism>
<accession>A0A972FFW1</accession>
<protein>
    <submittedName>
        <fullName evidence="2">Uncharacterized protein</fullName>
    </submittedName>
</protein>
<dbReference type="EMBL" id="WTVM01000161">
    <property type="protein sequence ID" value="NMG04833.1"/>
    <property type="molecule type" value="Genomic_DNA"/>
</dbReference>